<dbReference type="EMBL" id="JAVHNQ010000003">
    <property type="protein sequence ID" value="KAK6353222.1"/>
    <property type="molecule type" value="Genomic_DNA"/>
</dbReference>
<feature type="region of interest" description="Disordered" evidence="1">
    <location>
        <begin position="193"/>
        <end position="228"/>
    </location>
</feature>
<dbReference type="Proteomes" id="UP001375240">
    <property type="component" value="Unassembled WGS sequence"/>
</dbReference>
<protein>
    <recommendedName>
        <fullName evidence="2">Oxidoreductase-like domain-containing protein</fullName>
    </recommendedName>
</protein>
<evidence type="ECO:0000313" key="3">
    <source>
        <dbReference type="EMBL" id="KAK6353222.1"/>
    </source>
</evidence>
<evidence type="ECO:0000256" key="1">
    <source>
        <dbReference type="SAM" id="MobiDB-lite"/>
    </source>
</evidence>
<dbReference type="Pfam" id="PF09791">
    <property type="entry name" value="Oxidored-like"/>
    <property type="match status" value="1"/>
</dbReference>
<evidence type="ECO:0000259" key="2">
    <source>
        <dbReference type="Pfam" id="PF09791"/>
    </source>
</evidence>
<dbReference type="PANTHER" id="PTHR21193:SF3">
    <property type="entry name" value="OXIDOREDUCTASE-LIKE DOMAIN-CONTAINING PROTEIN 1"/>
    <property type="match status" value="1"/>
</dbReference>
<gene>
    <name evidence="3" type="ORF">TWF696_005203</name>
</gene>
<dbReference type="InterPro" id="IPR039251">
    <property type="entry name" value="OXLD1"/>
</dbReference>
<dbReference type="PANTHER" id="PTHR21193">
    <property type="entry name" value="OXIDOREDUCTASE-LIKE DOMAIN-CONTAINING PROTEIN 1"/>
    <property type="match status" value="1"/>
</dbReference>
<accession>A0AAV9V2S9</accession>
<keyword evidence="4" id="KW-1185">Reference proteome</keyword>
<feature type="domain" description="Oxidoreductase-like" evidence="2">
    <location>
        <begin position="145"/>
        <end position="189"/>
    </location>
</feature>
<name>A0AAV9V2S9_9PEZI</name>
<proteinExistence type="predicted"/>
<organism evidence="3 4">
    <name type="scientific">Orbilia brochopaga</name>
    <dbReference type="NCBI Taxonomy" id="3140254"/>
    <lineage>
        <taxon>Eukaryota</taxon>
        <taxon>Fungi</taxon>
        <taxon>Dikarya</taxon>
        <taxon>Ascomycota</taxon>
        <taxon>Pezizomycotina</taxon>
        <taxon>Orbiliomycetes</taxon>
        <taxon>Orbiliales</taxon>
        <taxon>Orbiliaceae</taxon>
        <taxon>Orbilia</taxon>
    </lineage>
</organism>
<comment type="caution">
    <text evidence="3">The sequence shown here is derived from an EMBL/GenBank/DDBJ whole genome shotgun (WGS) entry which is preliminary data.</text>
</comment>
<dbReference type="AlphaFoldDB" id="A0AAV9V2S9"/>
<sequence length="258" mass="29317">MRRPFPTNRLHTCSGVRGACHWRTWLLYSGYYKFPPHQNYDWRYLHTDKHQLPASNQAGKPRSKIGPQAFPLKGFYKLLLENPQMPSEHQAYYPTGLNQCGRRSTDAPSQQLELSASQTPARLVFGSRLAGPRQDEDRLEDKGEVIAGIRVPPKPQEPDNCCMSGCVNCVWDVFREDLENWADARSKAQKALQFQRRRAQSGLTERPSDRNGPDTNRSTGSDDALNDNVNMWEGLDDIPIGIRVFMDTEKAIKSKKAA</sequence>
<reference evidence="3 4" key="1">
    <citation type="submission" date="2019-10" db="EMBL/GenBank/DDBJ databases">
        <authorList>
            <person name="Palmer J.M."/>
        </authorList>
    </citation>
    <scope>NUCLEOTIDE SEQUENCE [LARGE SCALE GENOMIC DNA]</scope>
    <source>
        <strain evidence="3 4">TWF696</strain>
    </source>
</reference>
<dbReference type="InterPro" id="IPR019180">
    <property type="entry name" value="Oxidoreductase-like_N"/>
</dbReference>
<evidence type="ECO:0000313" key="4">
    <source>
        <dbReference type="Proteomes" id="UP001375240"/>
    </source>
</evidence>
<dbReference type="GO" id="GO:0005739">
    <property type="term" value="C:mitochondrion"/>
    <property type="evidence" value="ECO:0007669"/>
    <property type="project" value="TreeGrafter"/>
</dbReference>